<protein>
    <submittedName>
        <fullName evidence="1">Uncharacterized protein</fullName>
    </submittedName>
</protein>
<gene>
    <name evidence="1" type="ORF">MANES_05G012200</name>
</gene>
<evidence type="ECO:0000313" key="1">
    <source>
        <dbReference type="EMBL" id="OAY48875.1"/>
    </source>
</evidence>
<organism evidence="1">
    <name type="scientific">Manihot esculenta</name>
    <name type="common">Cassava</name>
    <name type="synonym">Jatropha manihot</name>
    <dbReference type="NCBI Taxonomy" id="3983"/>
    <lineage>
        <taxon>Eukaryota</taxon>
        <taxon>Viridiplantae</taxon>
        <taxon>Streptophyta</taxon>
        <taxon>Embryophyta</taxon>
        <taxon>Tracheophyta</taxon>
        <taxon>Spermatophyta</taxon>
        <taxon>Magnoliopsida</taxon>
        <taxon>eudicotyledons</taxon>
        <taxon>Gunneridae</taxon>
        <taxon>Pentapetalae</taxon>
        <taxon>rosids</taxon>
        <taxon>fabids</taxon>
        <taxon>Malpighiales</taxon>
        <taxon>Euphorbiaceae</taxon>
        <taxon>Crotonoideae</taxon>
        <taxon>Manihoteae</taxon>
        <taxon>Manihot</taxon>
    </lineage>
</organism>
<sequence>MQAVVQLCTVELKKMELWKNNLLLRPVAKLGKLPGPYILTSAPKTRYMGLLLSATLLCACDALLSSLEISALLFRPWKSIILPASH</sequence>
<dbReference type="AlphaFoldDB" id="A0A2C9VSD9"/>
<dbReference type="EMBL" id="CM004391">
    <property type="protein sequence ID" value="OAY48875.1"/>
    <property type="molecule type" value="Genomic_DNA"/>
</dbReference>
<reference evidence="1" key="1">
    <citation type="submission" date="2016-02" db="EMBL/GenBank/DDBJ databases">
        <title>WGS assembly of Manihot esculenta.</title>
        <authorList>
            <person name="Bredeson J.V."/>
            <person name="Prochnik S.E."/>
            <person name="Lyons J.B."/>
            <person name="Schmutz J."/>
            <person name="Grimwood J."/>
            <person name="Vrebalov J."/>
            <person name="Bart R.S."/>
            <person name="Amuge T."/>
            <person name="Ferguson M.E."/>
            <person name="Green R."/>
            <person name="Putnam N."/>
            <person name="Stites J."/>
            <person name="Rounsley S."/>
            <person name="Rokhsar D.S."/>
        </authorList>
    </citation>
    <scope>NUCLEOTIDE SEQUENCE [LARGE SCALE GENOMIC DNA]</scope>
    <source>
        <tissue evidence="1">Leaf</tissue>
    </source>
</reference>
<proteinExistence type="predicted"/>
<name>A0A2C9VSD9_MANES</name>
<accession>A0A2C9VSD9</accession>